<dbReference type="GO" id="GO:0016874">
    <property type="term" value="F:ligase activity"/>
    <property type="evidence" value="ECO:0007669"/>
    <property type="project" value="UniProtKB-KW"/>
</dbReference>
<gene>
    <name evidence="4" type="ORF">LX81_01813</name>
</gene>
<dbReference type="Gene3D" id="3.40.50.12780">
    <property type="entry name" value="N-terminal domain of ligase-like"/>
    <property type="match status" value="1"/>
</dbReference>
<protein>
    <submittedName>
        <fullName evidence="4">Acyl-CoA synthetase (AMP-forming)/AMP-acid ligase II</fullName>
    </submittedName>
</protein>
<accession>A0A2W7NAB1</accession>
<feature type="transmembrane region" description="Helical" evidence="1">
    <location>
        <begin position="633"/>
        <end position="655"/>
    </location>
</feature>
<dbReference type="OrthoDB" id="9803968at2"/>
<feature type="transmembrane region" description="Helical" evidence="1">
    <location>
        <begin position="797"/>
        <end position="815"/>
    </location>
</feature>
<feature type="transmembrane region" description="Helical" evidence="1">
    <location>
        <begin position="722"/>
        <end position="753"/>
    </location>
</feature>
<feature type="transmembrane region" description="Helical" evidence="1">
    <location>
        <begin position="592"/>
        <end position="613"/>
    </location>
</feature>
<evidence type="ECO:0000313" key="4">
    <source>
        <dbReference type="EMBL" id="PZX17181.1"/>
    </source>
</evidence>
<keyword evidence="1" id="KW-0812">Transmembrane</keyword>
<evidence type="ECO:0000259" key="2">
    <source>
        <dbReference type="Pfam" id="PF00501"/>
    </source>
</evidence>
<keyword evidence="1" id="KW-0472">Membrane</keyword>
<dbReference type="SUPFAM" id="SSF56801">
    <property type="entry name" value="Acetyl-CoA synthetase-like"/>
    <property type="match status" value="1"/>
</dbReference>
<dbReference type="InterPro" id="IPR042099">
    <property type="entry name" value="ANL_N_sf"/>
</dbReference>
<sequence>MSDICWLNRSSDRVAFSGPGGWTVTYADLSADVTSFAERITCGRGVFLLRCDGTYRQYVAYLAALSIRCPVALVDGSAAGSGQAFPVTYDYSPGEDLLEIDEGVPPEIHADLAVLLSTSGSTGAAKSVRLSHANIRANAESIIAYLGITGDDKAAMSLPFQYSYGMSVVNSHLLAGAEIVLMPGSVSSPEFWETFKSRGCTSLAGVPHTFDLIEQSRVDTSGLKTLRMMTQAGGKMPPAAIEAWSARSRAEGWSFVVMYGQTEAAPRMAYLPPEEAQANPGCIGRAIPGGTLSVRNDAGDILPDGEEGELVYEGPNVMMGYASSAADLALGQGPGVLHTGDLARRQPNGLFAITGRQSRFVKLFGYRISLDELDAKVKRDGISAASIAIGEEIHVVAGIPSEDAARLADEIDRWLKFPRGTVRVHAVTDLPRNANGKIDGLGMRAVAEAGSASATPPVRPVGRDMTAAEIFRVHFPASDIDDDTSFIDLGGDSLNYLSVALDLEASVGDLPDGWENLPARDLDALSASRRSTVAVDMPTLVRALAIVAIVADHFQLFAYGGGGALSLFLVAGWAFGAFTLPSVLRSGSIAPIVTLGLRVGIFTALMGAANWALTGYGSWPATFFVSNWVGPDVPGGAWFVEVYLQCLLLISLPLLSPSVRSFFAMKGFTALAVTAACAALAAIALDSVLDTDHLYRRLPFLLGWVFLLGMVAQAARSSGQKMWVALIAASGIMGFYGIAVSPFFAVVTFAMIWSPKLRMPRPLAIPIRSVAAGSLAIYLTHFQFASALAKVGLTHPTVSVIGSVIGGVLVWRIYLRIDHLVTKALPVQSTRAAKDGLS</sequence>
<dbReference type="EMBL" id="QKZL01000005">
    <property type="protein sequence ID" value="PZX17181.1"/>
    <property type="molecule type" value="Genomic_DNA"/>
</dbReference>
<evidence type="ECO:0000256" key="1">
    <source>
        <dbReference type="SAM" id="Phobius"/>
    </source>
</evidence>
<dbReference type="SUPFAM" id="SSF47336">
    <property type="entry name" value="ACP-like"/>
    <property type="match status" value="1"/>
</dbReference>
<dbReference type="Pfam" id="PF00501">
    <property type="entry name" value="AMP-binding"/>
    <property type="match status" value="1"/>
</dbReference>
<comment type="caution">
    <text evidence="4">The sequence shown here is derived from an EMBL/GenBank/DDBJ whole genome shotgun (WGS) entry which is preliminary data.</text>
</comment>
<dbReference type="Proteomes" id="UP000248916">
    <property type="component" value="Unassembled WGS sequence"/>
</dbReference>
<feature type="transmembrane region" description="Helical" evidence="1">
    <location>
        <begin position="556"/>
        <end position="580"/>
    </location>
</feature>
<dbReference type="InterPro" id="IPR050237">
    <property type="entry name" value="ATP-dep_AMP-bd_enzyme"/>
</dbReference>
<feature type="transmembrane region" description="Helical" evidence="1">
    <location>
        <begin position="697"/>
        <end position="715"/>
    </location>
</feature>
<dbReference type="PANTHER" id="PTHR43767:SF10">
    <property type="entry name" value="SURFACTIN SYNTHASE SUBUNIT 1"/>
    <property type="match status" value="1"/>
</dbReference>
<keyword evidence="1" id="KW-1133">Transmembrane helix</keyword>
<feature type="domain" description="Carrier" evidence="3">
    <location>
        <begin position="468"/>
        <end position="505"/>
    </location>
</feature>
<keyword evidence="4" id="KW-0436">Ligase</keyword>
<feature type="transmembrane region" description="Helical" evidence="1">
    <location>
        <begin position="667"/>
        <end position="685"/>
    </location>
</feature>
<evidence type="ECO:0000259" key="3">
    <source>
        <dbReference type="Pfam" id="PF00550"/>
    </source>
</evidence>
<evidence type="ECO:0000313" key="5">
    <source>
        <dbReference type="Proteomes" id="UP000248916"/>
    </source>
</evidence>
<dbReference type="PANTHER" id="PTHR43767">
    <property type="entry name" value="LONG-CHAIN-FATTY-ACID--COA LIGASE"/>
    <property type="match status" value="1"/>
</dbReference>
<feature type="domain" description="AMP-dependent synthetase/ligase" evidence="2">
    <location>
        <begin position="107"/>
        <end position="321"/>
    </location>
</feature>
<proteinExistence type="predicted"/>
<dbReference type="Pfam" id="PF00550">
    <property type="entry name" value="PP-binding"/>
    <property type="match status" value="1"/>
</dbReference>
<name>A0A2W7NAB1_9RHOB</name>
<dbReference type="InterPro" id="IPR036736">
    <property type="entry name" value="ACP-like_sf"/>
</dbReference>
<dbReference type="InterPro" id="IPR009081">
    <property type="entry name" value="PP-bd_ACP"/>
</dbReference>
<reference evidence="4 5" key="1">
    <citation type="submission" date="2018-06" db="EMBL/GenBank/DDBJ databases">
        <title>Genomic Encyclopedia of Archaeal and Bacterial Type Strains, Phase II (KMG-II): from individual species to whole genera.</title>
        <authorList>
            <person name="Goeker M."/>
        </authorList>
    </citation>
    <scope>NUCLEOTIDE SEQUENCE [LARGE SCALE GENOMIC DNA]</scope>
    <source>
        <strain evidence="4 5">DSM 22009</strain>
    </source>
</reference>
<organism evidence="4 5">
    <name type="scientific">Palleronia aestuarii</name>
    <dbReference type="NCBI Taxonomy" id="568105"/>
    <lineage>
        <taxon>Bacteria</taxon>
        <taxon>Pseudomonadati</taxon>
        <taxon>Pseudomonadota</taxon>
        <taxon>Alphaproteobacteria</taxon>
        <taxon>Rhodobacterales</taxon>
        <taxon>Roseobacteraceae</taxon>
        <taxon>Palleronia</taxon>
    </lineage>
</organism>
<keyword evidence="5" id="KW-1185">Reference proteome</keyword>
<dbReference type="AlphaFoldDB" id="A0A2W7NAB1"/>
<dbReference type="InterPro" id="IPR000873">
    <property type="entry name" value="AMP-dep_synth/lig_dom"/>
</dbReference>